<reference evidence="2 3" key="3">
    <citation type="submission" date="2020-08" db="EMBL/GenBank/DDBJ databases">
        <title>Genomic Encyclopedia of Type Strains, Phase IV (KMG-IV): sequencing the most valuable type-strain genomes for metagenomic binning, comparative biology and taxonomic classification.</title>
        <authorList>
            <person name="Goeker M."/>
        </authorList>
    </citation>
    <scope>NUCLEOTIDE SEQUENCE [LARGE SCALE GENOMIC DNA]</scope>
    <source>
        <strain evidence="2 3">DSM 24105</strain>
    </source>
</reference>
<dbReference type="RefSeq" id="WP_183501480.1">
    <property type="nucleotide sequence ID" value="NZ_BSPG01000005.1"/>
</dbReference>
<proteinExistence type="predicted"/>
<evidence type="ECO:0000313" key="1">
    <source>
        <dbReference type="EMBL" id="GLS43550.1"/>
    </source>
</evidence>
<reference evidence="1" key="4">
    <citation type="submission" date="2023-01" db="EMBL/GenBank/DDBJ databases">
        <title>Draft genome sequence of Methylobacterium brachythecii strain NBRC 107710.</title>
        <authorList>
            <person name="Sun Q."/>
            <person name="Mori K."/>
        </authorList>
    </citation>
    <scope>NUCLEOTIDE SEQUENCE</scope>
    <source>
        <strain evidence="1">NBRC 107710</strain>
    </source>
</reference>
<reference evidence="1" key="1">
    <citation type="journal article" date="2014" name="Int. J. Syst. Evol. Microbiol.">
        <title>Complete genome of a new Firmicutes species belonging to the dominant human colonic microbiota ('Ruminococcus bicirculans') reveals two chromosomes and a selective capacity to utilize plant glucans.</title>
        <authorList>
            <consortium name="NISC Comparative Sequencing Program"/>
            <person name="Wegmann U."/>
            <person name="Louis P."/>
            <person name="Goesmann A."/>
            <person name="Henrissat B."/>
            <person name="Duncan S.H."/>
            <person name="Flint H.J."/>
        </authorList>
    </citation>
    <scope>NUCLEOTIDE SEQUENCE</scope>
    <source>
        <strain evidence="1">NBRC 107710</strain>
    </source>
</reference>
<dbReference type="EMBL" id="JACIDN010000001">
    <property type="protein sequence ID" value="MBB3900673.1"/>
    <property type="molecule type" value="Genomic_DNA"/>
</dbReference>
<sequence length="194" mass="21317">MRTAPILAALLSASTAHVGEGARPSRLDLDHGIAATLPADWQADDEASAPVAYDTKGYRRLQIVCHSESCRRSQESCTFVLKNDRVEGDDDASRLSGLYATALSRYARLRAAVKNTGEQATLRRSLERETIGPREWWVLETQARPGFKSALFAETVIDGWYVGAICRTCETGEIRHGAARAMLSSVDRRDSDGF</sequence>
<protein>
    <submittedName>
        <fullName evidence="2">Uncharacterized protein</fullName>
    </submittedName>
</protein>
<reference evidence="4" key="2">
    <citation type="journal article" date="2019" name="Int. J. Syst. Evol. Microbiol.">
        <title>The Global Catalogue of Microorganisms (GCM) 10K type strain sequencing project: providing services to taxonomists for standard genome sequencing and annotation.</title>
        <authorList>
            <consortium name="The Broad Institute Genomics Platform"/>
            <consortium name="The Broad Institute Genome Sequencing Center for Infectious Disease"/>
            <person name="Wu L."/>
            <person name="Ma J."/>
        </authorList>
    </citation>
    <scope>NUCLEOTIDE SEQUENCE [LARGE SCALE GENOMIC DNA]</scope>
    <source>
        <strain evidence="4">NBRC 107710</strain>
    </source>
</reference>
<evidence type="ECO:0000313" key="2">
    <source>
        <dbReference type="EMBL" id="MBB3900673.1"/>
    </source>
</evidence>
<dbReference type="EMBL" id="BSPG01000005">
    <property type="protein sequence ID" value="GLS43550.1"/>
    <property type="molecule type" value="Genomic_DNA"/>
</dbReference>
<evidence type="ECO:0000313" key="4">
    <source>
        <dbReference type="Proteomes" id="UP001156881"/>
    </source>
</evidence>
<dbReference type="Proteomes" id="UP000517759">
    <property type="component" value="Unassembled WGS sequence"/>
</dbReference>
<name>A0A7W6ADF1_9HYPH</name>
<organism evidence="2 3">
    <name type="scientific">Methylobacterium brachythecii</name>
    <dbReference type="NCBI Taxonomy" id="1176177"/>
    <lineage>
        <taxon>Bacteria</taxon>
        <taxon>Pseudomonadati</taxon>
        <taxon>Pseudomonadota</taxon>
        <taxon>Alphaproteobacteria</taxon>
        <taxon>Hyphomicrobiales</taxon>
        <taxon>Methylobacteriaceae</taxon>
        <taxon>Methylobacterium</taxon>
    </lineage>
</organism>
<comment type="caution">
    <text evidence="2">The sequence shown here is derived from an EMBL/GenBank/DDBJ whole genome shotgun (WGS) entry which is preliminary data.</text>
</comment>
<keyword evidence="4" id="KW-1185">Reference proteome</keyword>
<dbReference type="Proteomes" id="UP001156881">
    <property type="component" value="Unassembled WGS sequence"/>
</dbReference>
<gene>
    <name evidence="1" type="ORF">GCM10007884_15350</name>
    <name evidence="2" type="ORF">GGR33_000153</name>
</gene>
<accession>A0A7W6ADF1</accession>
<evidence type="ECO:0000313" key="3">
    <source>
        <dbReference type="Proteomes" id="UP000517759"/>
    </source>
</evidence>
<dbReference type="AlphaFoldDB" id="A0A7W6ADF1"/>